<dbReference type="eggNOG" id="KOG0143">
    <property type="taxonomic scope" value="Eukaryota"/>
</dbReference>
<comment type="similarity">
    <text evidence="1">Belongs to the iron/ascorbate-dependent oxidoreductase family.</text>
</comment>
<dbReference type="Proteomes" id="UP000012174">
    <property type="component" value="Unassembled WGS sequence"/>
</dbReference>
<accession>M7SVJ9</accession>
<dbReference type="InterPro" id="IPR027443">
    <property type="entry name" value="IPNS-like_sf"/>
</dbReference>
<feature type="domain" description="Isopenicillin N synthase-like Fe(2+) 2OG dioxygenase" evidence="3">
    <location>
        <begin position="210"/>
        <end position="293"/>
    </location>
</feature>
<keyword evidence="6" id="KW-1185">Reference proteome</keyword>
<evidence type="ECO:0000259" key="4">
    <source>
        <dbReference type="Pfam" id="PF14226"/>
    </source>
</evidence>
<evidence type="ECO:0000259" key="3">
    <source>
        <dbReference type="Pfam" id="PF03171"/>
    </source>
</evidence>
<reference evidence="6" key="1">
    <citation type="journal article" date="2013" name="Genome Announc.">
        <title>Draft genome sequence of the grapevine dieback fungus Eutypa lata UCR-EL1.</title>
        <authorList>
            <person name="Blanco-Ulate B."/>
            <person name="Rolshausen P.E."/>
            <person name="Cantu D."/>
        </authorList>
    </citation>
    <scope>NUCLEOTIDE SEQUENCE [LARGE SCALE GENOMIC DNA]</scope>
    <source>
        <strain evidence="6">UCR-EL1</strain>
    </source>
</reference>
<dbReference type="PANTHER" id="PTHR47990">
    <property type="entry name" value="2-OXOGLUTARATE (2OG) AND FE(II)-DEPENDENT OXYGENASE SUPERFAMILY PROTEIN-RELATED"/>
    <property type="match status" value="1"/>
</dbReference>
<dbReference type="KEGG" id="ela:UCREL1_2376"/>
<dbReference type="HOGENOM" id="CLU_010119_10_0_1"/>
<proteinExistence type="inferred from homology"/>
<dbReference type="InterPro" id="IPR026992">
    <property type="entry name" value="DIOX_N"/>
</dbReference>
<name>M7SVJ9_EUTLA</name>
<evidence type="ECO:0000256" key="1">
    <source>
        <dbReference type="ARBA" id="ARBA00008056"/>
    </source>
</evidence>
<dbReference type="InterPro" id="IPR050231">
    <property type="entry name" value="Iron_ascorbate_oxido_reductase"/>
</dbReference>
<organism evidence="5 6">
    <name type="scientific">Eutypa lata (strain UCR-EL1)</name>
    <name type="common">Grapevine dieback disease fungus</name>
    <name type="synonym">Eutypa armeniacae</name>
    <dbReference type="NCBI Taxonomy" id="1287681"/>
    <lineage>
        <taxon>Eukaryota</taxon>
        <taxon>Fungi</taxon>
        <taxon>Dikarya</taxon>
        <taxon>Ascomycota</taxon>
        <taxon>Pezizomycotina</taxon>
        <taxon>Sordariomycetes</taxon>
        <taxon>Xylariomycetidae</taxon>
        <taxon>Xylariales</taxon>
        <taxon>Diatrypaceae</taxon>
        <taxon>Eutypa</taxon>
    </lineage>
</organism>
<dbReference type="Pfam" id="PF03171">
    <property type="entry name" value="2OG-FeII_Oxy"/>
    <property type="match status" value="1"/>
</dbReference>
<dbReference type="AlphaFoldDB" id="M7SVJ9"/>
<evidence type="ECO:0000313" key="6">
    <source>
        <dbReference type="Proteomes" id="UP000012174"/>
    </source>
</evidence>
<dbReference type="OrthoDB" id="406156at2759"/>
<gene>
    <name evidence="5" type="ORF">UCREL1_2376</name>
</gene>
<dbReference type="Gene3D" id="2.60.120.330">
    <property type="entry name" value="B-lactam Antibiotic, Isopenicillin N Synthase, Chain"/>
    <property type="match status" value="1"/>
</dbReference>
<dbReference type="PRINTS" id="PR00682">
    <property type="entry name" value="IPNSYNTHASE"/>
</dbReference>
<dbReference type="STRING" id="1287681.M7SVJ9"/>
<evidence type="ECO:0000313" key="5">
    <source>
        <dbReference type="EMBL" id="EMR70604.1"/>
    </source>
</evidence>
<dbReference type="InterPro" id="IPR044861">
    <property type="entry name" value="IPNS-like_FE2OG_OXY"/>
</dbReference>
<evidence type="ECO:0000256" key="2">
    <source>
        <dbReference type="SAM" id="MobiDB-lite"/>
    </source>
</evidence>
<protein>
    <submittedName>
        <fullName evidence="5">Putative clavaminate synthase-like protein</fullName>
    </submittedName>
</protein>
<dbReference type="EMBL" id="KB705830">
    <property type="protein sequence ID" value="EMR70604.1"/>
    <property type="molecule type" value="Genomic_DNA"/>
</dbReference>
<dbReference type="Pfam" id="PF14226">
    <property type="entry name" value="DIOX_N"/>
    <property type="match status" value="1"/>
</dbReference>
<dbReference type="SUPFAM" id="SSF51197">
    <property type="entry name" value="Clavaminate synthase-like"/>
    <property type="match status" value="1"/>
</dbReference>
<feature type="region of interest" description="Disordered" evidence="2">
    <location>
        <begin position="1"/>
        <end position="20"/>
    </location>
</feature>
<dbReference type="OMA" id="MPAHADW"/>
<sequence length="380" mass="43058">MPTSQHPQVPKWEPPASTKENLDYIQLANLDLSKFDDPESRKELAQEFFKAFTEEGFVTVTGHGISEETWDMQMDLANATMTMSPEDKVAYEVTKEEDEQGVYVGFKTAGGLGFHKEIDFYNMLLNDPKKGRAHPPHLAPYMEETRKVMLHVRDEIQRKFFVLLALCLQIPEQDMLATHVPGESSFEYYRYMSYAPLSPEATAKARGIFMPAHADWGTFSILFSQPVSALQILDKSGVYKWVEYKPYTLIVNVGQALELLTGGLFPATIHRVVTPPRDQAGSLRVGIFYFSRPNDDLPLRPLPRSPVLRILGRDKPLDPTATYTTAEFLEAKKHGYLKPELDFDRPRDASVHCDPFREGDRFAAADRLLASIVRPKEVSA</sequence>
<feature type="domain" description="Non-haem dioxygenase N-terminal" evidence="4">
    <location>
        <begin position="30"/>
        <end position="110"/>
    </location>
</feature>